<keyword evidence="10" id="KW-0169">Cobalamin biosynthesis</keyword>
<evidence type="ECO:0000256" key="16">
    <source>
        <dbReference type="ARBA" id="ARBA00029570"/>
    </source>
</evidence>
<dbReference type="PANTHER" id="PTHR34848">
    <property type="match status" value="1"/>
</dbReference>
<evidence type="ECO:0000256" key="7">
    <source>
        <dbReference type="ARBA" id="ARBA00007490"/>
    </source>
</evidence>
<evidence type="ECO:0000256" key="3">
    <source>
        <dbReference type="ARBA" id="ARBA00001522"/>
    </source>
</evidence>
<keyword evidence="19" id="KW-1185">Reference proteome</keyword>
<evidence type="ECO:0000256" key="2">
    <source>
        <dbReference type="ARBA" id="ARBA00000711"/>
    </source>
</evidence>
<keyword evidence="11" id="KW-0808">Transferase</keyword>
<proteinExistence type="inferred from homology"/>
<dbReference type="EC" id="2.7.7.62" evidence="9"/>
<dbReference type="Pfam" id="PF02283">
    <property type="entry name" value="CobU"/>
    <property type="match status" value="1"/>
</dbReference>
<dbReference type="EMBL" id="JBHLTP010000003">
    <property type="protein sequence ID" value="MFC0522735.1"/>
    <property type="molecule type" value="Genomic_DNA"/>
</dbReference>
<evidence type="ECO:0000256" key="17">
    <source>
        <dbReference type="ARBA" id="ARBA00030571"/>
    </source>
</evidence>
<evidence type="ECO:0000256" key="10">
    <source>
        <dbReference type="ARBA" id="ARBA00022573"/>
    </source>
</evidence>
<dbReference type="SUPFAM" id="SSF52540">
    <property type="entry name" value="P-loop containing nucleoside triphosphate hydrolases"/>
    <property type="match status" value="1"/>
</dbReference>
<keyword evidence="12" id="KW-0547">Nucleotide-binding</keyword>
<dbReference type="InterPro" id="IPR027417">
    <property type="entry name" value="P-loop_NTPase"/>
</dbReference>
<name>A0ABV6LK12_9BACI</name>
<sequence length="177" mass="19471">MLTLIIGGVRSGKSTAAETIAAETGASVLHYIATSVPTDDEMNQRIRNHQVKREAASEAWLTYEHSTNLLKAPIPKGAVIVLDCLTTWAANEWMETSHDDIQPLISSIMGQIEKIHQHGKELIIVSNDLFSDAISFSDSVQSYLSLMGGLHQKLVQGADTVIQMEFGQKRIRKGVRT</sequence>
<comment type="pathway">
    <text evidence="6">Cofactor biosynthesis; adenosylcobalamin biosynthesis; adenosylcobalamin from cob(II)yrinate a,c-diamide: step 5/7.</text>
</comment>
<evidence type="ECO:0000256" key="5">
    <source>
        <dbReference type="ARBA" id="ARBA00004692"/>
    </source>
</evidence>
<comment type="catalytic activity">
    <reaction evidence="3">
        <text>adenosylcob(III)inamide + GTP = adenosylcob(III)inamide phosphate + GDP + H(+)</text>
        <dbReference type="Rhea" id="RHEA:15765"/>
        <dbReference type="ChEBI" id="CHEBI:2480"/>
        <dbReference type="ChEBI" id="CHEBI:15378"/>
        <dbReference type="ChEBI" id="CHEBI:37565"/>
        <dbReference type="ChEBI" id="CHEBI:58189"/>
        <dbReference type="ChEBI" id="CHEBI:58502"/>
        <dbReference type="EC" id="2.7.1.156"/>
    </reaction>
</comment>
<dbReference type="Gene3D" id="3.40.50.300">
    <property type="entry name" value="P-loop containing nucleotide triphosphate hydrolases"/>
    <property type="match status" value="1"/>
</dbReference>
<evidence type="ECO:0000256" key="11">
    <source>
        <dbReference type="ARBA" id="ARBA00022679"/>
    </source>
</evidence>
<dbReference type="EC" id="2.7.1.156" evidence="8"/>
<dbReference type="PANTHER" id="PTHR34848:SF1">
    <property type="entry name" value="BIFUNCTIONAL ADENOSYLCOBALAMIN BIOSYNTHESIS PROTEIN COBU"/>
    <property type="match status" value="1"/>
</dbReference>
<comment type="similarity">
    <text evidence="7">Belongs to the CobU/CobP family.</text>
</comment>
<evidence type="ECO:0000313" key="19">
    <source>
        <dbReference type="Proteomes" id="UP001589836"/>
    </source>
</evidence>
<comment type="caution">
    <text evidence="18">The sequence shown here is derived from an EMBL/GenBank/DDBJ whole genome shotgun (WGS) entry which is preliminary data.</text>
</comment>
<comment type="pathway">
    <text evidence="5">Cofactor biosynthesis; adenosylcobalamin biosynthesis; adenosylcobalamin from cob(II)yrinate a,c-diamide: step 6/7.</text>
</comment>
<keyword evidence="14" id="KW-0067">ATP-binding</keyword>
<dbReference type="GO" id="GO:0016779">
    <property type="term" value="F:nucleotidyltransferase activity"/>
    <property type="evidence" value="ECO:0007669"/>
    <property type="project" value="UniProtKB-KW"/>
</dbReference>
<organism evidence="18 19">
    <name type="scientific">Pontibacillus salicampi</name>
    <dbReference type="NCBI Taxonomy" id="1449801"/>
    <lineage>
        <taxon>Bacteria</taxon>
        <taxon>Bacillati</taxon>
        <taxon>Bacillota</taxon>
        <taxon>Bacilli</taxon>
        <taxon>Bacillales</taxon>
        <taxon>Bacillaceae</taxon>
        <taxon>Pontibacillus</taxon>
    </lineage>
</organism>
<dbReference type="InterPro" id="IPR003203">
    <property type="entry name" value="CobU/CobP"/>
</dbReference>
<evidence type="ECO:0000256" key="1">
    <source>
        <dbReference type="ARBA" id="ARBA00000312"/>
    </source>
</evidence>
<dbReference type="Proteomes" id="UP001589836">
    <property type="component" value="Unassembled WGS sequence"/>
</dbReference>
<keyword evidence="15" id="KW-0342">GTP-binding</keyword>
<dbReference type="GO" id="GO:0016301">
    <property type="term" value="F:kinase activity"/>
    <property type="evidence" value="ECO:0007669"/>
    <property type="project" value="UniProtKB-KW"/>
</dbReference>
<evidence type="ECO:0000256" key="6">
    <source>
        <dbReference type="ARBA" id="ARBA00005159"/>
    </source>
</evidence>
<evidence type="ECO:0000313" key="18">
    <source>
        <dbReference type="EMBL" id="MFC0522735.1"/>
    </source>
</evidence>
<dbReference type="RefSeq" id="WP_377345263.1">
    <property type="nucleotide sequence ID" value="NZ_JBHLTP010000003.1"/>
</dbReference>
<reference evidence="18 19" key="1">
    <citation type="submission" date="2024-09" db="EMBL/GenBank/DDBJ databases">
        <authorList>
            <person name="Sun Q."/>
            <person name="Mori K."/>
        </authorList>
    </citation>
    <scope>NUCLEOTIDE SEQUENCE [LARGE SCALE GENOMIC DNA]</scope>
    <source>
        <strain evidence="18 19">NCAIM B.02529</strain>
    </source>
</reference>
<keyword evidence="18" id="KW-0548">Nucleotidyltransferase</keyword>
<gene>
    <name evidence="18" type="ORF">ACFFGV_03915</name>
</gene>
<comment type="catalytic activity">
    <reaction evidence="2">
        <text>adenosylcob(III)inamide phosphate + GTP + H(+) = adenosylcob(III)inamide-GDP + diphosphate</text>
        <dbReference type="Rhea" id="RHEA:22712"/>
        <dbReference type="ChEBI" id="CHEBI:15378"/>
        <dbReference type="ChEBI" id="CHEBI:33019"/>
        <dbReference type="ChEBI" id="CHEBI:37565"/>
        <dbReference type="ChEBI" id="CHEBI:58502"/>
        <dbReference type="ChEBI" id="CHEBI:60487"/>
        <dbReference type="EC" id="2.7.7.62"/>
    </reaction>
</comment>
<evidence type="ECO:0000256" key="9">
    <source>
        <dbReference type="ARBA" id="ARBA00012523"/>
    </source>
</evidence>
<dbReference type="PIRSF" id="PIRSF006135">
    <property type="entry name" value="CobU"/>
    <property type="match status" value="1"/>
</dbReference>
<evidence type="ECO:0000256" key="8">
    <source>
        <dbReference type="ARBA" id="ARBA00012016"/>
    </source>
</evidence>
<evidence type="ECO:0000256" key="13">
    <source>
        <dbReference type="ARBA" id="ARBA00022777"/>
    </source>
</evidence>
<keyword evidence="13 18" id="KW-0418">Kinase</keyword>
<evidence type="ECO:0000256" key="12">
    <source>
        <dbReference type="ARBA" id="ARBA00022741"/>
    </source>
</evidence>
<evidence type="ECO:0000256" key="15">
    <source>
        <dbReference type="ARBA" id="ARBA00023134"/>
    </source>
</evidence>
<evidence type="ECO:0000256" key="4">
    <source>
        <dbReference type="ARBA" id="ARBA00003889"/>
    </source>
</evidence>
<comment type="catalytic activity">
    <reaction evidence="1">
        <text>adenosylcob(III)inamide + ATP = adenosylcob(III)inamide phosphate + ADP + H(+)</text>
        <dbReference type="Rhea" id="RHEA:15769"/>
        <dbReference type="ChEBI" id="CHEBI:2480"/>
        <dbReference type="ChEBI" id="CHEBI:15378"/>
        <dbReference type="ChEBI" id="CHEBI:30616"/>
        <dbReference type="ChEBI" id="CHEBI:58502"/>
        <dbReference type="ChEBI" id="CHEBI:456216"/>
        <dbReference type="EC" id="2.7.1.156"/>
    </reaction>
</comment>
<evidence type="ECO:0000256" key="14">
    <source>
        <dbReference type="ARBA" id="ARBA00022840"/>
    </source>
</evidence>
<comment type="function">
    <text evidence="4">Catalyzes ATP-dependent phosphorylation of adenosylcobinamide and addition of GMP to adenosylcobinamide phosphate.</text>
</comment>
<accession>A0ABV6LK12</accession>
<protein>
    <recommendedName>
        <fullName evidence="16">Adenosylcobinamide kinase</fullName>
        <ecNumber evidence="8">2.7.1.156</ecNumber>
        <ecNumber evidence="9">2.7.7.62</ecNumber>
    </recommendedName>
    <alternativeName>
        <fullName evidence="17">Adenosylcobinamide-phosphate guanylyltransferase</fullName>
    </alternativeName>
</protein>